<reference evidence="2" key="1">
    <citation type="submission" date="2017-08" db="EMBL/GenBank/DDBJ databases">
        <authorList>
            <person name="Polle J.E."/>
            <person name="Barry K."/>
            <person name="Cushman J."/>
            <person name="Schmutz J."/>
            <person name="Tran D."/>
            <person name="Hathwaick L.T."/>
            <person name="Yim W.C."/>
            <person name="Jenkins J."/>
            <person name="Mckie-Krisberg Z.M."/>
            <person name="Prochnik S."/>
            <person name="Lindquist E."/>
            <person name="Dockter R.B."/>
            <person name="Adam C."/>
            <person name="Molina H."/>
            <person name="Bunkerborg J."/>
            <person name="Jin E."/>
            <person name="Buchheim M."/>
            <person name="Magnuson J."/>
        </authorList>
    </citation>
    <scope>NUCLEOTIDE SEQUENCE</scope>
    <source>
        <strain evidence="2">CCAP 19/18</strain>
    </source>
</reference>
<keyword evidence="3" id="KW-1185">Reference proteome</keyword>
<feature type="compositionally biased region" description="Basic and acidic residues" evidence="1">
    <location>
        <begin position="75"/>
        <end position="94"/>
    </location>
</feature>
<gene>
    <name evidence="2" type="ORF">DUNSADRAFT_13433</name>
</gene>
<accession>A0ABQ7G9D1</accession>
<evidence type="ECO:0000313" key="3">
    <source>
        <dbReference type="Proteomes" id="UP000815325"/>
    </source>
</evidence>
<dbReference type="EMBL" id="MU069965">
    <property type="protein sequence ID" value="KAF5831224.1"/>
    <property type="molecule type" value="Genomic_DNA"/>
</dbReference>
<proteinExistence type="predicted"/>
<organism evidence="2 3">
    <name type="scientific">Dunaliella salina</name>
    <name type="common">Green alga</name>
    <name type="synonym">Protococcus salinus</name>
    <dbReference type="NCBI Taxonomy" id="3046"/>
    <lineage>
        <taxon>Eukaryota</taxon>
        <taxon>Viridiplantae</taxon>
        <taxon>Chlorophyta</taxon>
        <taxon>core chlorophytes</taxon>
        <taxon>Chlorophyceae</taxon>
        <taxon>CS clade</taxon>
        <taxon>Chlamydomonadales</taxon>
        <taxon>Dunaliellaceae</taxon>
        <taxon>Dunaliella</taxon>
    </lineage>
</organism>
<sequence>MEELDINQFWLGGCNYFAKCAAAAALPEHEQTDAGKVMVAKVRASQQQGQQQVEEARAAVAAFEATGNSSLTSKEQQEIVAKERAGGQRGRQQEQEARAAVAAFEATGDSSLASKQQQESLVFQRLNTCSKCHRIGHTVVSCQGKEDKDQYDLHLFLGVKLLSELPFSVKALQVF</sequence>
<comment type="caution">
    <text evidence="2">The sequence shown here is derived from an EMBL/GenBank/DDBJ whole genome shotgun (WGS) entry which is preliminary data.</text>
</comment>
<name>A0ABQ7G9D1_DUNSA</name>
<feature type="region of interest" description="Disordered" evidence="1">
    <location>
        <begin position="73"/>
        <end position="94"/>
    </location>
</feature>
<evidence type="ECO:0008006" key="4">
    <source>
        <dbReference type="Google" id="ProtNLM"/>
    </source>
</evidence>
<dbReference type="Proteomes" id="UP000815325">
    <property type="component" value="Unassembled WGS sequence"/>
</dbReference>
<evidence type="ECO:0000256" key="1">
    <source>
        <dbReference type="SAM" id="MobiDB-lite"/>
    </source>
</evidence>
<evidence type="ECO:0000313" key="2">
    <source>
        <dbReference type="EMBL" id="KAF5831224.1"/>
    </source>
</evidence>
<protein>
    <recommendedName>
        <fullName evidence="4">Encoded protein</fullName>
    </recommendedName>
</protein>